<feature type="region of interest" description="Disordered" evidence="1">
    <location>
        <begin position="42"/>
        <end position="100"/>
    </location>
</feature>
<evidence type="ECO:0000313" key="2">
    <source>
        <dbReference type="EMBL" id="ELR23410.1"/>
    </source>
</evidence>
<feature type="compositionally biased region" description="Polar residues" evidence="1">
    <location>
        <begin position="81"/>
        <end position="100"/>
    </location>
</feature>
<protein>
    <submittedName>
        <fullName evidence="2">Uncharacterized protein</fullName>
    </submittedName>
</protein>
<dbReference type="KEGG" id="acan:ACA1_069950"/>
<accession>L8HDY9</accession>
<dbReference type="GeneID" id="14924384"/>
<evidence type="ECO:0000256" key="1">
    <source>
        <dbReference type="SAM" id="MobiDB-lite"/>
    </source>
</evidence>
<dbReference type="RefSeq" id="XP_004352938.1">
    <property type="nucleotide sequence ID" value="XM_004352886.1"/>
</dbReference>
<reference evidence="2 3" key="1">
    <citation type="journal article" date="2013" name="Genome Biol.">
        <title>Genome of Acanthamoeba castellanii highlights extensive lateral gene transfer and early evolution of tyrosine kinase signaling.</title>
        <authorList>
            <person name="Clarke M."/>
            <person name="Lohan A.J."/>
            <person name="Liu B."/>
            <person name="Lagkouvardos I."/>
            <person name="Roy S."/>
            <person name="Zafar N."/>
            <person name="Bertelli C."/>
            <person name="Schilde C."/>
            <person name="Kianianmomeni A."/>
            <person name="Burglin T.R."/>
            <person name="Frech C."/>
            <person name="Turcotte B."/>
            <person name="Kopec K.O."/>
            <person name="Synnott J.M."/>
            <person name="Choo C."/>
            <person name="Paponov I."/>
            <person name="Finkler A."/>
            <person name="Soon Heng Tan C."/>
            <person name="Hutchins A.P."/>
            <person name="Weinmeier T."/>
            <person name="Rattei T."/>
            <person name="Chu J.S."/>
            <person name="Gimenez G."/>
            <person name="Irimia M."/>
            <person name="Rigden D.J."/>
            <person name="Fitzpatrick D.A."/>
            <person name="Lorenzo-Morales J."/>
            <person name="Bateman A."/>
            <person name="Chiu C.H."/>
            <person name="Tang P."/>
            <person name="Hegemann P."/>
            <person name="Fromm H."/>
            <person name="Raoult D."/>
            <person name="Greub G."/>
            <person name="Miranda-Saavedra D."/>
            <person name="Chen N."/>
            <person name="Nash P."/>
            <person name="Ginger M.L."/>
            <person name="Horn M."/>
            <person name="Schaap P."/>
            <person name="Caler L."/>
            <person name="Loftus B."/>
        </authorList>
    </citation>
    <scope>NUCLEOTIDE SEQUENCE [LARGE SCALE GENOMIC DNA]</scope>
    <source>
        <strain evidence="2 3">Neff</strain>
    </source>
</reference>
<dbReference type="VEuPathDB" id="AmoebaDB:ACA1_069950"/>
<feature type="compositionally biased region" description="Basic and acidic residues" evidence="1">
    <location>
        <begin position="42"/>
        <end position="52"/>
    </location>
</feature>
<keyword evidence="3" id="KW-1185">Reference proteome</keyword>
<dbReference type="Proteomes" id="UP000011083">
    <property type="component" value="Unassembled WGS sequence"/>
</dbReference>
<sequence length="100" mass="11231">MSTGPKKTWRSGTEHINKPEISKAWQSAEIDADRAEKLHEVPQHLKVGEKVISRSGDVKQPSKKATKKHPSPGFKQDLTAKETQGQPKFAQQTEKVLNQF</sequence>
<evidence type="ECO:0000313" key="3">
    <source>
        <dbReference type="Proteomes" id="UP000011083"/>
    </source>
</evidence>
<name>L8HDY9_ACACF</name>
<proteinExistence type="predicted"/>
<organism evidence="2 3">
    <name type="scientific">Acanthamoeba castellanii (strain ATCC 30010 / Neff)</name>
    <dbReference type="NCBI Taxonomy" id="1257118"/>
    <lineage>
        <taxon>Eukaryota</taxon>
        <taxon>Amoebozoa</taxon>
        <taxon>Discosea</taxon>
        <taxon>Longamoebia</taxon>
        <taxon>Centramoebida</taxon>
        <taxon>Acanthamoebidae</taxon>
        <taxon>Acanthamoeba</taxon>
    </lineage>
</organism>
<dbReference type="EMBL" id="KB007857">
    <property type="protein sequence ID" value="ELR23410.1"/>
    <property type="molecule type" value="Genomic_DNA"/>
</dbReference>
<dbReference type="AlphaFoldDB" id="L8HDY9"/>
<gene>
    <name evidence="2" type="ORF">ACA1_069950</name>
</gene>
<feature type="compositionally biased region" description="Basic residues" evidence="1">
    <location>
        <begin position="61"/>
        <end position="70"/>
    </location>
</feature>